<proteinExistence type="predicted"/>
<protein>
    <submittedName>
        <fullName evidence="2">Uncharacterized protein</fullName>
    </submittedName>
</protein>
<organism evidence="2 3">
    <name type="scientific">Pleurotus eryngii</name>
    <name type="common">Boletus of the steppes</name>
    <dbReference type="NCBI Taxonomy" id="5323"/>
    <lineage>
        <taxon>Eukaryota</taxon>
        <taxon>Fungi</taxon>
        <taxon>Dikarya</taxon>
        <taxon>Basidiomycota</taxon>
        <taxon>Agaricomycotina</taxon>
        <taxon>Agaricomycetes</taxon>
        <taxon>Agaricomycetidae</taxon>
        <taxon>Agaricales</taxon>
        <taxon>Pleurotineae</taxon>
        <taxon>Pleurotaceae</taxon>
        <taxon>Pleurotus</taxon>
    </lineage>
</organism>
<evidence type="ECO:0000313" key="2">
    <source>
        <dbReference type="EMBL" id="KAF9494487.1"/>
    </source>
</evidence>
<keyword evidence="3" id="KW-1185">Reference proteome</keyword>
<gene>
    <name evidence="2" type="ORF">BDN71DRAFT_1431709</name>
</gene>
<reference evidence="2" key="1">
    <citation type="submission" date="2020-11" db="EMBL/GenBank/DDBJ databases">
        <authorList>
            <consortium name="DOE Joint Genome Institute"/>
            <person name="Ahrendt S."/>
            <person name="Riley R."/>
            <person name="Andreopoulos W."/>
            <person name="Labutti K."/>
            <person name="Pangilinan J."/>
            <person name="Ruiz-Duenas F.J."/>
            <person name="Barrasa J.M."/>
            <person name="Sanchez-Garcia M."/>
            <person name="Camarero S."/>
            <person name="Miyauchi S."/>
            <person name="Serrano A."/>
            <person name="Linde D."/>
            <person name="Babiker R."/>
            <person name="Drula E."/>
            <person name="Ayuso-Fernandez I."/>
            <person name="Pacheco R."/>
            <person name="Padilla G."/>
            <person name="Ferreira P."/>
            <person name="Barriuso J."/>
            <person name="Kellner H."/>
            <person name="Castanera R."/>
            <person name="Alfaro M."/>
            <person name="Ramirez L."/>
            <person name="Pisabarro A.G."/>
            <person name="Kuo A."/>
            <person name="Tritt A."/>
            <person name="Lipzen A."/>
            <person name="He G."/>
            <person name="Yan M."/>
            <person name="Ng V."/>
            <person name="Cullen D."/>
            <person name="Martin F."/>
            <person name="Rosso M.-N."/>
            <person name="Henrissat B."/>
            <person name="Hibbett D."/>
            <person name="Martinez A.T."/>
            <person name="Grigoriev I.V."/>
        </authorList>
    </citation>
    <scope>NUCLEOTIDE SEQUENCE</scope>
    <source>
        <strain evidence="2">ATCC 90797</strain>
    </source>
</reference>
<dbReference type="EMBL" id="MU154572">
    <property type="protein sequence ID" value="KAF9494487.1"/>
    <property type="molecule type" value="Genomic_DNA"/>
</dbReference>
<dbReference type="Proteomes" id="UP000807025">
    <property type="component" value="Unassembled WGS sequence"/>
</dbReference>
<comment type="caution">
    <text evidence="2">The sequence shown here is derived from an EMBL/GenBank/DDBJ whole genome shotgun (WGS) entry which is preliminary data.</text>
</comment>
<feature type="compositionally biased region" description="Low complexity" evidence="1">
    <location>
        <begin position="90"/>
        <end position="100"/>
    </location>
</feature>
<feature type="region of interest" description="Disordered" evidence="1">
    <location>
        <begin position="1"/>
        <end position="28"/>
    </location>
</feature>
<accession>A0A9P5ZU10</accession>
<dbReference type="AlphaFoldDB" id="A0A9P5ZU10"/>
<evidence type="ECO:0000313" key="3">
    <source>
        <dbReference type="Proteomes" id="UP000807025"/>
    </source>
</evidence>
<name>A0A9P5ZU10_PLEER</name>
<feature type="compositionally biased region" description="Polar residues" evidence="1">
    <location>
        <begin position="63"/>
        <end position="77"/>
    </location>
</feature>
<evidence type="ECO:0000256" key="1">
    <source>
        <dbReference type="SAM" id="MobiDB-lite"/>
    </source>
</evidence>
<feature type="region of interest" description="Disordered" evidence="1">
    <location>
        <begin position="59"/>
        <end position="100"/>
    </location>
</feature>
<sequence>MSIATHTPPWFHSWDRTQNPNSSLEYEPRLKSVSPFEHGEPDLQWAIPTFSMPHIPEEVVSEGSHSVRSASPLQRASTSKKGKSTPGQEGPKTPKGATKKGLAQILLPTTLGRSSNRSFPPFGSVRKASFPPGVALGVNDIFYHVISSTGKAQLWLWSGSAWLTVKVGEMRTFEDREYALTIFHGRNHPGWVTMEVFQRYHSEGL</sequence>